<dbReference type="EMBL" id="PDTI01000025">
    <property type="protein sequence ID" value="PIE62934.1"/>
    <property type="molecule type" value="Genomic_DNA"/>
</dbReference>
<evidence type="ECO:0000313" key="1">
    <source>
        <dbReference type="EMBL" id="PIE62934.1"/>
    </source>
</evidence>
<reference evidence="1 2" key="1">
    <citation type="submission" date="2017-10" db="EMBL/GenBank/DDBJ databases">
        <title>Novel microbial diversity and functional potential in the marine mammal oral microbiome.</title>
        <authorList>
            <person name="Dudek N.K."/>
            <person name="Sun C.L."/>
            <person name="Burstein D."/>
            <person name="Kantor R.S."/>
            <person name="Aliaga Goltsman D.S."/>
            <person name="Bik E.M."/>
            <person name="Thomas B.C."/>
            <person name="Banfield J.F."/>
            <person name="Relman D.A."/>
        </authorList>
    </citation>
    <scope>NUCLEOTIDE SEQUENCE [LARGE SCALE GENOMIC DNA]</scope>
    <source>
        <strain evidence="1">DOLJORAL78_47_202</strain>
    </source>
</reference>
<accession>A0A2G6MS88</accession>
<proteinExistence type="predicted"/>
<dbReference type="Proteomes" id="UP000231203">
    <property type="component" value="Unassembled WGS sequence"/>
</dbReference>
<gene>
    <name evidence="1" type="ORF">CSA25_02865</name>
</gene>
<evidence type="ECO:0000313" key="2">
    <source>
        <dbReference type="Proteomes" id="UP000231203"/>
    </source>
</evidence>
<sequence length="58" mass="6826">MDKSNKRNCHQCRFFYVTWNPAHPNGCRALGFKSRQLPSLTVFQSSGKPCEYFEKKKK</sequence>
<name>A0A2G6MS88_9BACT</name>
<protein>
    <submittedName>
        <fullName evidence="1">Uracil-DNA glycosylase</fullName>
    </submittedName>
</protein>
<dbReference type="AlphaFoldDB" id="A0A2G6MS88"/>
<organism evidence="1 2">
    <name type="scientific">Desulfobacter postgatei</name>
    <dbReference type="NCBI Taxonomy" id="2293"/>
    <lineage>
        <taxon>Bacteria</taxon>
        <taxon>Pseudomonadati</taxon>
        <taxon>Thermodesulfobacteriota</taxon>
        <taxon>Desulfobacteria</taxon>
        <taxon>Desulfobacterales</taxon>
        <taxon>Desulfobacteraceae</taxon>
        <taxon>Desulfobacter</taxon>
    </lineage>
</organism>
<comment type="caution">
    <text evidence="1">The sequence shown here is derived from an EMBL/GenBank/DDBJ whole genome shotgun (WGS) entry which is preliminary data.</text>
</comment>